<dbReference type="RefSeq" id="WP_353648728.1">
    <property type="nucleotide sequence ID" value="NZ_CP159218.1"/>
</dbReference>
<dbReference type="InterPro" id="IPR016155">
    <property type="entry name" value="Mopterin_synth/thiamin_S_b"/>
</dbReference>
<proteinExistence type="predicted"/>
<evidence type="ECO:0000313" key="1">
    <source>
        <dbReference type="EMBL" id="XCG63113.1"/>
    </source>
</evidence>
<organism evidence="1">
    <name type="scientific">Nakamurella sp. A5-74</name>
    <dbReference type="NCBI Taxonomy" id="3158264"/>
    <lineage>
        <taxon>Bacteria</taxon>
        <taxon>Bacillati</taxon>
        <taxon>Actinomycetota</taxon>
        <taxon>Actinomycetes</taxon>
        <taxon>Nakamurellales</taxon>
        <taxon>Nakamurellaceae</taxon>
        <taxon>Nakamurella</taxon>
    </lineage>
</organism>
<protein>
    <submittedName>
        <fullName evidence="1">MoaD/ThiS family protein</fullName>
    </submittedName>
</protein>
<sequence length="99" mass="10065">MAEPTVSSTGRDPELSTRSLTVRFFAAAKAAAGTGEVRIPVAPDATVDDLLGVLAERYGTELGGVVAHSSFLLDGIGVERENRIGAAAGLDILPPFAGG</sequence>
<dbReference type="EMBL" id="CP159218">
    <property type="protein sequence ID" value="XCG63113.1"/>
    <property type="molecule type" value="Genomic_DNA"/>
</dbReference>
<reference evidence="1" key="1">
    <citation type="submission" date="2024-05" db="EMBL/GenBank/DDBJ databases">
        <authorList>
            <person name="Cai S.Y."/>
            <person name="Jin L.M."/>
            <person name="Li H.R."/>
        </authorList>
    </citation>
    <scope>NUCLEOTIDE SEQUENCE</scope>
    <source>
        <strain evidence="1">A5-74</strain>
    </source>
</reference>
<accession>A0AAU8DLR4</accession>
<dbReference type="Gene3D" id="3.10.20.30">
    <property type="match status" value="1"/>
</dbReference>
<dbReference type="InterPro" id="IPR003749">
    <property type="entry name" value="ThiS/MoaD-like"/>
</dbReference>
<name>A0AAU8DLR4_9ACTN</name>
<dbReference type="AlphaFoldDB" id="A0AAU8DLR4"/>
<dbReference type="CDD" id="cd17040">
    <property type="entry name" value="Ubl_MoaD_like"/>
    <property type="match status" value="1"/>
</dbReference>
<dbReference type="InterPro" id="IPR012675">
    <property type="entry name" value="Beta-grasp_dom_sf"/>
</dbReference>
<dbReference type="Pfam" id="PF02597">
    <property type="entry name" value="ThiS"/>
    <property type="match status" value="1"/>
</dbReference>
<gene>
    <name evidence="1" type="ORF">ABLG96_18185</name>
</gene>
<dbReference type="SUPFAM" id="SSF54285">
    <property type="entry name" value="MoaD/ThiS"/>
    <property type="match status" value="1"/>
</dbReference>